<dbReference type="Gene3D" id="3.40.50.10190">
    <property type="entry name" value="BRCT domain"/>
    <property type="match status" value="1"/>
</dbReference>
<dbReference type="AlphaFoldDB" id="A0AAW2ZDS5"/>
<proteinExistence type="predicted"/>
<sequence>MINSDVDSMQVDFDLHANKFFNDISLITASSSNHYEKNTRNIVTPSDMKCWITNKMNFKASDNKIVVAFTRFFQEGVADSALTRIDLSEKIKALGGSVLDSDIGGYSSSITHLIIPDGGASSLKTIGGVLEGKWIIRSKWIEQSARVERFVDETNFGYRYIWKPLREQDIYLSRTFLEEEQSYELKSLKVIEIGGGRPTDRKEYAKYWLVSKKEKIPGSYQLPETVKAVLTRDEFFDMIVPKEWNK</sequence>
<evidence type="ECO:0000313" key="2">
    <source>
        <dbReference type="EMBL" id="KAL0487497.1"/>
    </source>
</evidence>
<gene>
    <name evidence="2" type="ORF">AKO1_004131</name>
</gene>
<accession>A0AAW2ZDS5</accession>
<dbReference type="SUPFAM" id="SSF52113">
    <property type="entry name" value="BRCT domain"/>
    <property type="match status" value="1"/>
</dbReference>
<dbReference type="PROSITE" id="PS50172">
    <property type="entry name" value="BRCT"/>
    <property type="match status" value="1"/>
</dbReference>
<dbReference type="InterPro" id="IPR036420">
    <property type="entry name" value="BRCT_dom_sf"/>
</dbReference>
<evidence type="ECO:0000259" key="1">
    <source>
        <dbReference type="PROSITE" id="PS50172"/>
    </source>
</evidence>
<dbReference type="Proteomes" id="UP001431209">
    <property type="component" value="Unassembled WGS sequence"/>
</dbReference>
<keyword evidence="3" id="KW-1185">Reference proteome</keyword>
<comment type="caution">
    <text evidence="2">The sequence shown here is derived from an EMBL/GenBank/DDBJ whole genome shotgun (WGS) entry which is preliminary data.</text>
</comment>
<feature type="domain" description="BRCT" evidence="1">
    <location>
        <begin position="61"/>
        <end position="158"/>
    </location>
</feature>
<protein>
    <submittedName>
        <fullName evidence="2">Topbp1-A</fullName>
    </submittedName>
</protein>
<evidence type="ECO:0000313" key="3">
    <source>
        <dbReference type="Proteomes" id="UP001431209"/>
    </source>
</evidence>
<dbReference type="InterPro" id="IPR001357">
    <property type="entry name" value="BRCT_dom"/>
</dbReference>
<reference evidence="2 3" key="1">
    <citation type="submission" date="2024-03" db="EMBL/GenBank/DDBJ databases">
        <title>The Acrasis kona genome and developmental transcriptomes reveal deep origins of eukaryotic multicellular pathways.</title>
        <authorList>
            <person name="Sheikh S."/>
            <person name="Fu C.-J."/>
            <person name="Brown M.W."/>
            <person name="Baldauf S.L."/>
        </authorList>
    </citation>
    <scope>NUCLEOTIDE SEQUENCE [LARGE SCALE GENOMIC DNA]</scope>
    <source>
        <strain evidence="2 3">ATCC MYA-3509</strain>
    </source>
</reference>
<organism evidence="2 3">
    <name type="scientific">Acrasis kona</name>
    <dbReference type="NCBI Taxonomy" id="1008807"/>
    <lineage>
        <taxon>Eukaryota</taxon>
        <taxon>Discoba</taxon>
        <taxon>Heterolobosea</taxon>
        <taxon>Tetramitia</taxon>
        <taxon>Eutetramitia</taxon>
        <taxon>Acrasidae</taxon>
        <taxon>Acrasis</taxon>
    </lineage>
</organism>
<name>A0AAW2ZDS5_9EUKA</name>
<dbReference type="EMBL" id="JAOPGA020001346">
    <property type="protein sequence ID" value="KAL0487497.1"/>
    <property type="molecule type" value="Genomic_DNA"/>
</dbReference>